<sequence>MRLAALADVAEMLGGVSRTRATELVRRPGFPEPVDVVGNGRMRIWDRDAVEAWIRANRPHQHTDE</sequence>
<organism evidence="1 2">
    <name type="scientific">Micromonospora harpali</name>
    <dbReference type="NCBI Taxonomy" id="1490225"/>
    <lineage>
        <taxon>Bacteria</taxon>
        <taxon>Bacillati</taxon>
        <taxon>Actinomycetota</taxon>
        <taxon>Actinomycetes</taxon>
        <taxon>Micromonosporales</taxon>
        <taxon>Micromonosporaceae</taxon>
        <taxon>Micromonospora</taxon>
    </lineage>
</organism>
<protein>
    <submittedName>
        <fullName evidence="1">Helix-turn-helix transcriptional regulator</fullName>
    </submittedName>
</protein>
<name>A0ABW1HQM3_9ACTN</name>
<accession>A0ABW1HQM3</accession>
<comment type="caution">
    <text evidence="1">The sequence shown here is derived from an EMBL/GenBank/DDBJ whole genome shotgun (WGS) entry which is preliminary data.</text>
</comment>
<keyword evidence="2" id="KW-1185">Reference proteome</keyword>
<evidence type="ECO:0000313" key="1">
    <source>
        <dbReference type="EMBL" id="MFC5942499.1"/>
    </source>
</evidence>
<dbReference type="RefSeq" id="WP_353901307.1">
    <property type="nucleotide sequence ID" value="NZ_CP158970.1"/>
</dbReference>
<evidence type="ECO:0000313" key="2">
    <source>
        <dbReference type="Proteomes" id="UP001596207"/>
    </source>
</evidence>
<reference evidence="2" key="1">
    <citation type="journal article" date="2019" name="Int. J. Syst. Evol. Microbiol.">
        <title>The Global Catalogue of Microorganisms (GCM) 10K type strain sequencing project: providing services to taxonomists for standard genome sequencing and annotation.</title>
        <authorList>
            <consortium name="The Broad Institute Genomics Platform"/>
            <consortium name="The Broad Institute Genome Sequencing Center for Infectious Disease"/>
            <person name="Wu L."/>
            <person name="Ma J."/>
        </authorList>
    </citation>
    <scope>NUCLEOTIDE SEQUENCE [LARGE SCALE GENOMIC DNA]</scope>
    <source>
        <strain evidence="2">CGMCC 4.7173</strain>
    </source>
</reference>
<dbReference type="Proteomes" id="UP001596207">
    <property type="component" value="Unassembled WGS sequence"/>
</dbReference>
<dbReference type="EMBL" id="JBHSQQ010000065">
    <property type="protein sequence ID" value="MFC5942499.1"/>
    <property type="molecule type" value="Genomic_DNA"/>
</dbReference>
<proteinExistence type="predicted"/>
<gene>
    <name evidence="1" type="ORF">ACFPZ4_13570</name>
</gene>